<feature type="domain" description="OmpA-like" evidence="11">
    <location>
        <begin position="238"/>
        <end position="355"/>
    </location>
</feature>
<evidence type="ECO:0000256" key="7">
    <source>
        <dbReference type="ARBA" id="ARBA00023114"/>
    </source>
</evidence>
<accession>A0ABQ6EU78</accession>
<keyword evidence="7" id="KW-0626">Porin</keyword>
<evidence type="ECO:0000256" key="3">
    <source>
        <dbReference type="ARBA" id="ARBA00022452"/>
    </source>
</evidence>
<evidence type="ECO:0000256" key="4">
    <source>
        <dbReference type="ARBA" id="ARBA00022692"/>
    </source>
</evidence>
<dbReference type="Pfam" id="PF00691">
    <property type="entry name" value="OmpA"/>
    <property type="match status" value="1"/>
</dbReference>
<proteinExistence type="predicted"/>
<dbReference type="InterPro" id="IPR011250">
    <property type="entry name" value="OMP/PagP_B-barrel"/>
</dbReference>
<dbReference type="PANTHER" id="PTHR30329">
    <property type="entry name" value="STATOR ELEMENT OF FLAGELLAR MOTOR COMPLEX"/>
    <property type="match status" value="1"/>
</dbReference>
<dbReference type="CDD" id="cd07185">
    <property type="entry name" value="OmpA_C-like"/>
    <property type="match status" value="1"/>
</dbReference>
<keyword evidence="4" id="KW-0812">Transmembrane</keyword>
<evidence type="ECO:0000256" key="8">
    <source>
        <dbReference type="ARBA" id="ARBA00023136"/>
    </source>
</evidence>
<dbReference type="SUPFAM" id="SSF56925">
    <property type="entry name" value="OMPA-like"/>
    <property type="match status" value="1"/>
</dbReference>
<name>A0ABQ6EU78_9VIBR</name>
<evidence type="ECO:0000256" key="6">
    <source>
        <dbReference type="ARBA" id="ARBA00023065"/>
    </source>
</evidence>
<dbReference type="InterPro" id="IPR036737">
    <property type="entry name" value="OmpA-like_sf"/>
</dbReference>
<reference evidence="13" key="1">
    <citation type="journal article" date="2019" name="Int. J. Syst. Evol. Microbiol.">
        <title>The Global Catalogue of Microorganisms (GCM) 10K type strain sequencing project: providing services to taxonomists for standard genome sequencing and annotation.</title>
        <authorList>
            <consortium name="The Broad Institute Genomics Platform"/>
            <consortium name="The Broad Institute Genome Sequencing Center for Infectious Disease"/>
            <person name="Wu L."/>
            <person name="Ma J."/>
        </authorList>
    </citation>
    <scope>NUCLEOTIDE SEQUENCE [LARGE SCALE GENOMIC DNA]</scope>
    <source>
        <strain evidence="13">NBRC 108723</strain>
    </source>
</reference>
<evidence type="ECO:0000256" key="5">
    <source>
        <dbReference type="ARBA" id="ARBA00022729"/>
    </source>
</evidence>
<protein>
    <submittedName>
        <fullName evidence="12">Membrane protein</fullName>
    </submittedName>
</protein>
<dbReference type="RefSeq" id="WP_284190196.1">
    <property type="nucleotide sequence ID" value="NZ_BSPW01000001.1"/>
</dbReference>
<evidence type="ECO:0000313" key="13">
    <source>
        <dbReference type="Proteomes" id="UP001157138"/>
    </source>
</evidence>
<dbReference type="Gene3D" id="3.30.1330.60">
    <property type="entry name" value="OmpA-like domain"/>
    <property type="match status" value="1"/>
</dbReference>
<evidence type="ECO:0000256" key="10">
    <source>
        <dbReference type="PROSITE-ProRule" id="PRU00473"/>
    </source>
</evidence>
<comment type="subcellular location">
    <subcellularLocation>
        <location evidence="1">Cell outer membrane</location>
        <topology evidence="1">Multi-pass membrane protein</topology>
    </subcellularLocation>
</comment>
<dbReference type="Gene3D" id="2.40.160.20">
    <property type="match status" value="1"/>
</dbReference>
<comment type="caution">
    <text evidence="12">The sequence shown here is derived from an EMBL/GenBank/DDBJ whole genome shotgun (WGS) entry which is preliminary data.</text>
</comment>
<dbReference type="SUPFAM" id="SSF103088">
    <property type="entry name" value="OmpA-like"/>
    <property type="match status" value="1"/>
</dbReference>
<dbReference type="PRINTS" id="PR01021">
    <property type="entry name" value="OMPADOMAIN"/>
</dbReference>
<evidence type="ECO:0000259" key="11">
    <source>
        <dbReference type="PROSITE" id="PS51123"/>
    </source>
</evidence>
<dbReference type="InterPro" id="IPR050330">
    <property type="entry name" value="Bact_OuterMem_StrucFunc"/>
</dbReference>
<evidence type="ECO:0000313" key="12">
    <source>
        <dbReference type="EMBL" id="GLT16261.1"/>
    </source>
</evidence>
<keyword evidence="5" id="KW-0732">Signal</keyword>
<dbReference type="EMBL" id="BSPW01000001">
    <property type="protein sequence ID" value="GLT16261.1"/>
    <property type="molecule type" value="Genomic_DNA"/>
</dbReference>
<evidence type="ECO:0000256" key="9">
    <source>
        <dbReference type="ARBA" id="ARBA00023237"/>
    </source>
</evidence>
<dbReference type="Pfam" id="PF13505">
    <property type="entry name" value="OMP_b-brl"/>
    <property type="match status" value="1"/>
</dbReference>
<keyword evidence="2" id="KW-0813">Transport</keyword>
<keyword evidence="3" id="KW-1134">Transmembrane beta strand</keyword>
<dbReference type="InterPro" id="IPR006665">
    <property type="entry name" value="OmpA-like"/>
</dbReference>
<keyword evidence="13" id="KW-1185">Reference proteome</keyword>
<dbReference type="InterPro" id="IPR027385">
    <property type="entry name" value="Beta-barrel_OMP"/>
</dbReference>
<dbReference type="InterPro" id="IPR006664">
    <property type="entry name" value="OMP_bac"/>
</dbReference>
<evidence type="ECO:0000256" key="2">
    <source>
        <dbReference type="ARBA" id="ARBA00022448"/>
    </source>
</evidence>
<sequence>MNKCILLTMLAVANIISIEKLHAEDMSQNFLSDIYIFGKGAYTTSDYNKSDLGSFNGQYLDITDTGFSYGFGVGYNLTENWHAEVGYLNLYDSQIVAAVPAGTSVENVESIAPIESGDGLTLQLGYRYFLSPDWTLSVRAGAFFWDADTNHEVVAIENKSGSDNNTSLYYSAGLEYIINSSWSLETMIDRVEFKESPATLFGLKVNYRFGNSQRTVYTVDGLSVAEEPQEEVAVNESSGIFRRWEHHSDSFDTNSFELKTDNLPWFIELVEVMEAYPQAKVEIVGHTDDSGASDYNLGLSEKRAQAVEKKLLEVGINSERIIAYGVGESAPKYPNSTIEGRKKNRRVEIMIPKFEYAVE</sequence>
<keyword evidence="9" id="KW-0998">Cell outer membrane</keyword>
<gene>
    <name evidence="12" type="ORF">GCM10007938_00370</name>
</gene>
<organism evidence="12 13">
    <name type="scientific">Vibrio zhanjiangensis</name>
    <dbReference type="NCBI Taxonomy" id="1046128"/>
    <lineage>
        <taxon>Bacteria</taxon>
        <taxon>Pseudomonadati</taxon>
        <taxon>Pseudomonadota</taxon>
        <taxon>Gammaproteobacteria</taxon>
        <taxon>Vibrionales</taxon>
        <taxon>Vibrionaceae</taxon>
        <taxon>Vibrio</taxon>
    </lineage>
</organism>
<dbReference type="Proteomes" id="UP001157138">
    <property type="component" value="Unassembled WGS sequence"/>
</dbReference>
<dbReference type="PANTHER" id="PTHR30329:SF21">
    <property type="entry name" value="LIPOPROTEIN YIAD-RELATED"/>
    <property type="match status" value="1"/>
</dbReference>
<dbReference type="PROSITE" id="PS51123">
    <property type="entry name" value="OMPA_2"/>
    <property type="match status" value="1"/>
</dbReference>
<evidence type="ECO:0000256" key="1">
    <source>
        <dbReference type="ARBA" id="ARBA00004571"/>
    </source>
</evidence>
<keyword evidence="8 10" id="KW-0472">Membrane</keyword>
<keyword evidence="6" id="KW-0406">Ion transport</keyword>